<evidence type="ECO:0000313" key="2">
    <source>
        <dbReference type="Proteomes" id="UP000779508"/>
    </source>
</evidence>
<evidence type="ECO:0000313" key="1">
    <source>
        <dbReference type="EMBL" id="MBU5678207.1"/>
    </source>
</evidence>
<dbReference type="Proteomes" id="UP000779508">
    <property type="component" value="Unassembled WGS sequence"/>
</dbReference>
<name>A0ABS6G6T6_9FIRM</name>
<dbReference type="InterPro" id="IPR048108">
    <property type="entry name" value="CBO2463_dom"/>
</dbReference>
<reference evidence="1 2" key="1">
    <citation type="submission" date="2021-06" db="EMBL/GenBank/DDBJ databases">
        <authorList>
            <person name="Sun Q."/>
            <person name="Li D."/>
        </authorList>
    </citation>
    <scope>NUCLEOTIDE SEQUENCE [LARGE SCALE GENOMIC DNA]</scope>
    <source>
        <strain evidence="1 2">MSJ-5</strain>
    </source>
</reference>
<dbReference type="RefSeq" id="WP_216419581.1">
    <property type="nucleotide sequence ID" value="NZ_JAHLQK010000009.1"/>
</dbReference>
<organism evidence="1 2">
    <name type="scientific">Alkaliphilus flagellatus</name>
    <dbReference type="NCBI Taxonomy" id="2841507"/>
    <lineage>
        <taxon>Bacteria</taxon>
        <taxon>Bacillati</taxon>
        <taxon>Bacillota</taxon>
        <taxon>Clostridia</taxon>
        <taxon>Peptostreptococcales</taxon>
        <taxon>Natronincolaceae</taxon>
        <taxon>Alkaliphilus</taxon>
    </lineage>
</organism>
<accession>A0ABS6G6T6</accession>
<dbReference type="NCBIfam" id="NF041553">
    <property type="entry name" value="CBO2463_dom"/>
    <property type="match status" value="1"/>
</dbReference>
<protein>
    <submittedName>
        <fullName evidence="1">Uncharacterized protein</fullName>
    </submittedName>
</protein>
<keyword evidence="2" id="KW-1185">Reference proteome</keyword>
<gene>
    <name evidence="1" type="ORF">KQI88_17495</name>
</gene>
<proteinExistence type="predicted"/>
<comment type="caution">
    <text evidence="1">The sequence shown here is derived from an EMBL/GenBank/DDBJ whole genome shotgun (WGS) entry which is preliminary data.</text>
</comment>
<dbReference type="EMBL" id="JAHLQK010000009">
    <property type="protein sequence ID" value="MBU5678207.1"/>
    <property type="molecule type" value="Genomic_DNA"/>
</dbReference>
<sequence length="94" mass="10925">MDNLKYGNRQIYMEGIIVEIQDGAVSIDLKGRLGFMKIPRRMLISNHDIKVGQEVGFMMSYPESLSEEINEKYLDTINHNKTKREEILNESFNS</sequence>